<dbReference type="Pfam" id="PF13649">
    <property type="entry name" value="Methyltransf_25"/>
    <property type="match status" value="1"/>
</dbReference>
<dbReference type="Proteomes" id="UP001191082">
    <property type="component" value="Unassembled WGS sequence"/>
</dbReference>
<reference evidence="2 3" key="1">
    <citation type="submission" date="2019-05" db="EMBL/GenBank/DDBJ databases">
        <title>Marivita sp. nov. isolated from sea sediment.</title>
        <authorList>
            <person name="Kim W."/>
        </authorList>
    </citation>
    <scope>NUCLEOTIDE SEQUENCE [LARGE SCALE GENOMIC DNA]</scope>
    <source>
        <strain evidence="2 3">CAU 1492</strain>
    </source>
</reference>
<accession>A0ABY2X6R3</accession>
<dbReference type="CDD" id="cd02440">
    <property type="entry name" value="AdoMet_MTases"/>
    <property type="match status" value="1"/>
</dbReference>
<keyword evidence="2" id="KW-0489">Methyltransferase</keyword>
<dbReference type="GO" id="GO:0032259">
    <property type="term" value="P:methylation"/>
    <property type="evidence" value="ECO:0007669"/>
    <property type="project" value="UniProtKB-KW"/>
</dbReference>
<evidence type="ECO:0000313" key="3">
    <source>
        <dbReference type="Proteomes" id="UP001191082"/>
    </source>
</evidence>
<dbReference type="InterPro" id="IPR041698">
    <property type="entry name" value="Methyltransf_25"/>
</dbReference>
<evidence type="ECO:0000313" key="2">
    <source>
        <dbReference type="EMBL" id="TMV10814.1"/>
    </source>
</evidence>
<sequence length="208" mass="21919">MSKTDLEAAYALQTPDDSRRLYGDWAKDYDSTFAAKEDYELHLHTARAFAEAGGQGPVLDVGAGTGLCGLALAGHRVKPVDGTDISAEMLEVAKIKGVYRKTFEADLNVGLPVEGAPYAGVVSSGTFTTGHVGPDAIESLMPVAQPGAIFALSIKASHYESAGFAAKFDALSKGAIRDLTLTETKIYGTKAQGHHKDDTALIAVFTKI</sequence>
<keyword evidence="3" id="KW-1185">Reference proteome</keyword>
<dbReference type="GO" id="GO:0008168">
    <property type="term" value="F:methyltransferase activity"/>
    <property type="evidence" value="ECO:0007669"/>
    <property type="project" value="UniProtKB-KW"/>
</dbReference>
<dbReference type="InterPro" id="IPR029063">
    <property type="entry name" value="SAM-dependent_MTases_sf"/>
</dbReference>
<comment type="caution">
    <text evidence="2">The sequence shown here is derived from an EMBL/GenBank/DDBJ whole genome shotgun (WGS) entry which is preliminary data.</text>
</comment>
<protein>
    <submittedName>
        <fullName evidence="2">Methyltransferase domain-containing protein</fullName>
    </submittedName>
</protein>
<dbReference type="Gene3D" id="3.40.50.150">
    <property type="entry name" value="Vaccinia Virus protein VP39"/>
    <property type="match status" value="1"/>
</dbReference>
<keyword evidence="2" id="KW-0808">Transferase</keyword>
<organism evidence="2 3">
    <name type="scientific">Arenibacterium halophilum</name>
    <dbReference type="NCBI Taxonomy" id="2583821"/>
    <lineage>
        <taxon>Bacteria</taxon>
        <taxon>Pseudomonadati</taxon>
        <taxon>Pseudomonadota</taxon>
        <taxon>Alphaproteobacteria</taxon>
        <taxon>Rhodobacterales</taxon>
        <taxon>Paracoccaceae</taxon>
        <taxon>Arenibacterium</taxon>
    </lineage>
</organism>
<name>A0ABY2X6R3_9RHOB</name>
<evidence type="ECO:0000259" key="1">
    <source>
        <dbReference type="Pfam" id="PF13649"/>
    </source>
</evidence>
<feature type="domain" description="Methyltransferase" evidence="1">
    <location>
        <begin position="58"/>
        <end position="138"/>
    </location>
</feature>
<dbReference type="EMBL" id="VCPC01000004">
    <property type="protein sequence ID" value="TMV10814.1"/>
    <property type="molecule type" value="Genomic_DNA"/>
</dbReference>
<gene>
    <name evidence="2" type="ORF">FGK64_18815</name>
</gene>
<dbReference type="RefSeq" id="WP_138865387.1">
    <property type="nucleotide sequence ID" value="NZ_VCPC01000004.1"/>
</dbReference>
<proteinExistence type="predicted"/>
<dbReference type="SUPFAM" id="SSF53335">
    <property type="entry name" value="S-adenosyl-L-methionine-dependent methyltransferases"/>
    <property type="match status" value="1"/>
</dbReference>